<dbReference type="Gene3D" id="2.60.120.260">
    <property type="entry name" value="Galactose-binding domain-like"/>
    <property type="match status" value="1"/>
</dbReference>
<protein>
    <submittedName>
        <fullName evidence="1">Uncharacterized protein</fullName>
    </submittedName>
</protein>
<evidence type="ECO:0000313" key="1">
    <source>
        <dbReference type="EMBL" id="GIF83035.1"/>
    </source>
</evidence>
<proteinExistence type="predicted"/>
<name>A0A8J3NJ26_9ACTN</name>
<comment type="caution">
    <text evidence="1">The sequence shown here is derived from an EMBL/GenBank/DDBJ whole genome shotgun (WGS) entry which is preliminary data.</text>
</comment>
<organism evidence="1 2">
    <name type="scientific">Catellatospora bangladeshensis</name>
    <dbReference type="NCBI Taxonomy" id="310355"/>
    <lineage>
        <taxon>Bacteria</taxon>
        <taxon>Bacillati</taxon>
        <taxon>Actinomycetota</taxon>
        <taxon>Actinomycetes</taxon>
        <taxon>Micromonosporales</taxon>
        <taxon>Micromonosporaceae</taxon>
        <taxon>Catellatospora</taxon>
    </lineage>
</organism>
<accession>A0A8J3NJ26</accession>
<sequence>MLVNGVVATTLGLPNQGSPTPWTTVTVPVRVPAGATVAFRLDDGYVIWIDYITPGQLTPSRL</sequence>
<evidence type="ECO:0000313" key="2">
    <source>
        <dbReference type="Proteomes" id="UP000601223"/>
    </source>
</evidence>
<dbReference type="Proteomes" id="UP000601223">
    <property type="component" value="Unassembled WGS sequence"/>
</dbReference>
<gene>
    <name evidence="1" type="ORF">Cba03nite_43840</name>
</gene>
<dbReference type="AlphaFoldDB" id="A0A8J3NJ26"/>
<dbReference type="EMBL" id="BONF01000026">
    <property type="protein sequence ID" value="GIF83035.1"/>
    <property type="molecule type" value="Genomic_DNA"/>
</dbReference>
<keyword evidence="2" id="KW-1185">Reference proteome</keyword>
<reference evidence="1 2" key="1">
    <citation type="submission" date="2021-01" db="EMBL/GenBank/DDBJ databases">
        <title>Whole genome shotgun sequence of Catellatospora bangladeshensis NBRC 107357.</title>
        <authorList>
            <person name="Komaki H."/>
            <person name="Tamura T."/>
        </authorList>
    </citation>
    <scope>NUCLEOTIDE SEQUENCE [LARGE SCALE GENOMIC DNA]</scope>
    <source>
        <strain evidence="1 2">NBRC 107357</strain>
    </source>
</reference>